<accession>A0ABD3GIX9</accession>
<dbReference type="PANTHER" id="PTHR19446">
    <property type="entry name" value="REVERSE TRANSCRIPTASES"/>
    <property type="match status" value="1"/>
</dbReference>
<evidence type="ECO:0008006" key="3">
    <source>
        <dbReference type="Google" id="ProtNLM"/>
    </source>
</evidence>
<evidence type="ECO:0000313" key="1">
    <source>
        <dbReference type="EMBL" id="KAL3677119.1"/>
    </source>
</evidence>
<comment type="caution">
    <text evidence="1">The sequence shown here is derived from an EMBL/GenBank/DDBJ whole genome shotgun (WGS) entry which is preliminary data.</text>
</comment>
<dbReference type="SUPFAM" id="SSF56219">
    <property type="entry name" value="DNase I-like"/>
    <property type="match status" value="1"/>
</dbReference>
<reference evidence="1 2" key="1">
    <citation type="submission" date="2024-09" db="EMBL/GenBank/DDBJ databases">
        <title>Chromosome-scale assembly of Riccia sorocarpa.</title>
        <authorList>
            <person name="Paukszto L."/>
        </authorList>
    </citation>
    <scope>NUCLEOTIDE SEQUENCE [LARGE SCALE GENOMIC DNA]</scope>
    <source>
        <strain evidence="1">LP-2024</strain>
        <tissue evidence="1">Aerial parts of the thallus</tissue>
    </source>
</reference>
<dbReference type="EMBL" id="JBJQOH010000008">
    <property type="protein sequence ID" value="KAL3677119.1"/>
    <property type="molecule type" value="Genomic_DNA"/>
</dbReference>
<proteinExistence type="predicted"/>
<dbReference type="AlphaFoldDB" id="A0ABD3GIX9"/>
<organism evidence="1 2">
    <name type="scientific">Riccia sorocarpa</name>
    <dbReference type="NCBI Taxonomy" id="122646"/>
    <lineage>
        <taxon>Eukaryota</taxon>
        <taxon>Viridiplantae</taxon>
        <taxon>Streptophyta</taxon>
        <taxon>Embryophyta</taxon>
        <taxon>Marchantiophyta</taxon>
        <taxon>Marchantiopsida</taxon>
        <taxon>Marchantiidae</taxon>
        <taxon>Marchantiales</taxon>
        <taxon>Ricciaceae</taxon>
        <taxon>Riccia</taxon>
    </lineage>
</organism>
<dbReference type="InterPro" id="IPR036691">
    <property type="entry name" value="Endo/exonu/phosph_ase_sf"/>
</dbReference>
<gene>
    <name evidence="1" type="ORF">R1sor_027067</name>
</gene>
<protein>
    <recommendedName>
        <fullName evidence="3">Reverse transcriptase domain-containing protein</fullName>
    </recommendedName>
</protein>
<keyword evidence="2" id="KW-1185">Reference proteome</keyword>
<evidence type="ECO:0000313" key="2">
    <source>
        <dbReference type="Proteomes" id="UP001633002"/>
    </source>
</evidence>
<sequence>MVLVPQDSAGPTALLKGEALKAWQDFDQSLDMYNIAEEKAGPRYTRQVYRGGRLYQSRLDRMYISQRGVWLGKASKLTHDGQEALSDHIPILAEVEVKEVRHRCRKKRERYLKMDADTLKDPTRRAEAGEAWLAGWALSEDPIIAWEWLGAENSLESGGTEQENEEYARVEKAVHEGEILEANMIRQRSIVKWVKEGEANEDGILESLHQFYQNLYHQEPVTEKAKAERREVLELTTKFVEAGDNQRLVATPGPEEIKEIVDRLARNKAPGEDGITVEVLKILWEWDGGPCNTFISEVWRTLRLGKQDRVAVVKLLPKNSQKMLLRNWRPISLLSLTFQIIGRIMASRLKTIIPKLVDEDQTGFVHGRSITDNIICLKMCQDVTNLSKGASNFL</sequence>
<dbReference type="Proteomes" id="UP001633002">
    <property type="component" value="Unassembled WGS sequence"/>
</dbReference>
<name>A0ABD3GIX9_9MARC</name>